<feature type="chain" id="PRO_5040976507" evidence="1">
    <location>
        <begin position="19"/>
        <end position="105"/>
    </location>
</feature>
<protein>
    <submittedName>
        <fullName evidence="2">Uncharacterized protein</fullName>
    </submittedName>
</protein>
<dbReference type="RefSeq" id="WP_173497308.1">
    <property type="nucleotide sequence ID" value="NZ_JAMTCC010000009.1"/>
</dbReference>
<keyword evidence="1" id="KW-0732">Signal</keyword>
<feature type="signal peptide" evidence="1">
    <location>
        <begin position="1"/>
        <end position="18"/>
    </location>
</feature>
<organism evidence="2 3">
    <name type="scientific">Shewanella septentrionalis</name>
    <dbReference type="NCBI Taxonomy" id="2952223"/>
    <lineage>
        <taxon>Bacteria</taxon>
        <taxon>Pseudomonadati</taxon>
        <taxon>Pseudomonadota</taxon>
        <taxon>Gammaproteobacteria</taxon>
        <taxon>Alteromonadales</taxon>
        <taxon>Shewanellaceae</taxon>
        <taxon>Shewanella</taxon>
    </lineage>
</organism>
<evidence type="ECO:0000313" key="3">
    <source>
        <dbReference type="Proteomes" id="UP001155604"/>
    </source>
</evidence>
<dbReference type="Proteomes" id="UP001155604">
    <property type="component" value="Unassembled WGS sequence"/>
</dbReference>
<reference evidence="2" key="1">
    <citation type="journal article" date="2023" name="Int. J. Syst. Evol. Microbiol.">
        <title>&lt;i&gt;Shewanella septentrionalis&lt;/i&gt; sp. nov. and &lt;i&gt;Shewanella holmiensis&lt;/i&gt; sp. nov., isolated from Baltic Sea water and sediments.</title>
        <authorList>
            <person name="Martin-Rodriguez A.J."/>
            <person name="Thorell K."/>
            <person name="Joffre E."/>
            <person name="Jensie-Markopoulos S."/>
            <person name="Moore E.R.B."/>
            <person name="Sjoling A."/>
        </authorList>
    </citation>
    <scope>NUCLEOTIDE SEQUENCE</scope>
    <source>
        <strain evidence="2">SP1W3</strain>
    </source>
</reference>
<dbReference type="AlphaFoldDB" id="A0A9X3ASZ7"/>
<name>A0A9X3ASZ7_9GAMM</name>
<evidence type="ECO:0000256" key="1">
    <source>
        <dbReference type="SAM" id="SignalP"/>
    </source>
</evidence>
<proteinExistence type="predicted"/>
<evidence type="ECO:0000313" key="2">
    <source>
        <dbReference type="EMBL" id="MCT7945092.1"/>
    </source>
</evidence>
<gene>
    <name evidence="2" type="ORF">NE536_06885</name>
</gene>
<dbReference type="EMBL" id="JAMTCC010000009">
    <property type="protein sequence ID" value="MCT7945092.1"/>
    <property type="molecule type" value="Genomic_DNA"/>
</dbReference>
<dbReference type="PROSITE" id="PS51257">
    <property type="entry name" value="PROKAR_LIPOPROTEIN"/>
    <property type="match status" value="1"/>
</dbReference>
<sequence length="105" mass="11389">MKKLAVVSLICFSLCACSSLNEVKLDSQSVSSYIGEKVKVTTISGEQMEFQVESATEQQIEGEGQLVKIEDIQTLEVEEFSPLKSISLSAGLYMLGAIIITIVVL</sequence>
<accession>A0A9X3ASZ7</accession>
<keyword evidence="3" id="KW-1185">Reference proteome</keyword>
<comment type="caution">
    <text evidence="2">The sequence shown here is derived from an EMBL/GenBank/DDBJ whole genome shotgun (WGS) entry which is preliminary data.</text>
</comment>